<dbReference type="Pfam" id="PF21259">
    <property type="entry name" value="Rgg_C"/>
    <property type="match status" value="1"/>
</dbReference>
<dbReference type="NCBIfam" id="TIGR01716">
    <property type="entry name" value="RGG_Cterm"/>
    <property type="match status" value="1"/>
</dbReference>
<dbReference type="EMBL" id="RCVM01000004">
    <property type="protein sequence ID" value="RLY04132.1"/>
    <property type="molecule type" value="Genomic_DNA"/>
</dbReference>
<sequence length="285" mass="33419">MRWDYGQVYKMIRKSKGLTQNDVCGEIISRSTLAKIESGKVIPNFDNMVFLLEQIDMSLSEFKYICNEFKPDQRERIITTIQSQNSTIEVQDLLPLLKDCENFLKTHHDVPIQNLYRSLQVITEIRIKGLKSNDYLHGLATSIWKHLEPMDSWYGNDLRLLAIILFYFDMETLPHITKRILENLERYKNFHDIKSFQLSLLGNLSTIYFKNHHFKQCESITLKSLEIAQELKRFDALGFSQVRLGICQNDDELISKGMTLLKLTGENQLVTTLEEEIEEYNHFNT</sequence>
<evidence type="ECO:0000313" key="3">
    <source>
        <dbReference type="Proteomes" id="UP000279194"/>
    </source>
</evidence>
<dbReference type="InterPro" id="IPR001387">
    <property type="entry name" value="Cro/C1-type_HTH"/>
</dbReference>
<evidence type="ECO:0000259" key="1">
    <source>
        <dbReference type="PROSITE" id="PS50943"/>
    </source>
</evidence>
<dbReference type="CDD" id="cd00093">
    <property type="entry name" value="HTH_XRE"/>
    <property type="match status" value="1"/>
</dbReference>
<dbReference type="GO" id="GO:0003677">
    <property type="term" value="F:DNA binding"/>
    <property type="evidence" value="ECO:0007669"/>
    <property type="project" value="InterPro"/>
</dbReference>
<name>A0A3L9DY65_9STRE</name>
<dbReference type="InterPro" id="IPR053163">
    <property type="entry name" value="HTH-type_regulator_Rgg"/>
</dbReference>
<dbReference type="PROSITE" id="PS50943">
    <property type="entry name" value="HTH_CROC1"/>
    <property type="match status" value="1"/>
</dbReference>
<dbReference type="AlphaFoldDB" id="A0A3L9DY65"/>
<comment type="caution">
    <text evidence="2">The sequence shown here is derived from an EMBL/GenBank/DDBJ whole genome shotgun (WGS) entry which is preliminary data.</text>
</comment>
<dbReference type="InterPro" id="IPR011990">
    <property type="entry name" value="TPR-like_helical_dom_sf"/>
</dbReference>
<feature type="domain" description="HTH cro/C1-type" evidence="1">
    <location>
        <begin position="10"/>
        <end position="62"/>
    </location>
</feature>
<gene>
    <name evidence="2" type="ORF">EAF07_03410</name>
</gene>
<dbReference type="Proteomes" id="UP000279194">
    <property type="component" value="Unassembled WGS sequence"/>
</dbReference>
<evidence type="ECO:0000313" key="2">
    <source>
        <dbReference type="EMBL" id="RLY04132.1"/>
    </source>
</evidence>
<protein>
    <submittedName>
        <fullName evidence="2">Rgg/GadR/MutR family transcriptional regulator</fullName>
    </submittedName>
</protein>
<proteinExistence type="predicted"/>
<keyword evidence="3" id="KW-1185">Reference proteome</keyword>
<dbReference type="Pfam" id="PF01381">
    <property type="entry name" value="HTH_3"/>
    <property type="match status" value="1"/>
</dbReference>
<organism evidence="2 3">
    <name type="scientific">Streptococcus hillyeri</name>
    <dbReference type="NCBI Taxonomy" id="2282420"/>
    <lineage>
        <taxon>Bacteria</taxon>
        <taxon>Bacillati</taxon>
        <taxon>Bacillota</taxon>
        <taxon>Bacilli</taxon>
        <taxon>Lactobacillales</taxon>
        <taxon>Streptococcaceae</taxon>
        <taxon>Streptococcus</taxon>
    </lineage>
</organism>
<dbReference type="PANTHER" id="PTHR37038:SF13">
    <property type="entry name" value="HTH CRO_C1-TYPE DOMAIN-CONTAINING PROTEIN"/>
    <property type="match status" value="1"/>
</dbReference>
<dbReference type="SUPFAM" id="SSF47413">
    <property type="entry name" value="lambda repressor-like DNA-binding domains"/>
    <property type="match status" value="1"/>
</dbReference>
<dbReference type="RefSeq" id="WP_121834889.1">
    <property type="nucleotide sequence ID" value="NZ_CP163513.1"/>
</dbReference>
<accession>A0A3L9DY65</accession>
<reference evidence="2 3" key="1">
    <citation type="submission" date="2018-10" db="EMBL/GenBank/DDBJ databases">
        <title>Streptococcus hillyeri sp. nov., isolated from equine tracheal sample.</title>
        <authorList>
            <person name="Macfadyen A.C."/>
            <person name="Waller A."/>
            <person name="Paterson G.K."/>
        </authorList>
    </citation>
    <scope>NUCLEOTIDE SEQUENCE [LARGE SCALE GENOMIC DNA]</scope>
    <source>
        <strain evidence="2 3">28462</strain>
    </source>
</reference>
<dbReference type="InterPro" id="IPR010982">
    <property type="entry name" value="Lambda_DNA-bd_dom_sf"/>
</dbReference>
<dbReference type="SMART" id="SM00530">
    <property type="entry name" value="HTH_XRE"/>
    <property type="match status" value="1"/>
</dbReference>
<dbReference type="PANTHER" id="PTHR37038">
    <property type="entry name" value="TRANSCRIPTIONAL REGULATOR-RELATED"/>
    <property type="match status" value="1"/>
</dbReference>
<dbReference type="OrthoDB" id="2360592at2"/>
<dbReference type="Gene3D" id="1.25.40.10">
    <property type="entry name" value="Tetratricopeptide repeat domain"/>
    <property type="match status" value="1"/>
</dbReference>
<dbReference type="InterPro" id="IPR010057">
    <property type="entry name" value="Transcription_activator_Rgg_C"/>
</dbReference>